<dbReference type="PANTHER" id="PTHR14969:SF13">
    <property type="entry name" value="AT30094P"/>
    <property type="match status" value="1"/>
</dbReference>
<keyword evidence="1" id="KW-0472">Membrane</keyword>
<dbReference type="OrthoDB" id="9789113at2"/>
<sequence>MLDKLIDLDWDIFLWFNTLGSTTWDPVWEIITKFPYWLPVFALVIYTAFKKLGKTHAFLVLGMVALLILFTDQTTNLIKFLVKRPRPCNNPEIADAIRAVIRRKSFSFVSGHASNSMAVTFLTYKILRPYTKYIGLFFLWPLIFGYSRIYLGLHYPGDILCGYLYGIFTGWLVYQLYKYIRTRFAPKFD</sequence>
<dbReference type="AlphaFoldDB" id="A0A0M9VIC2"/>
<dbReference type="Pfam" id="PF01569">
    <property type="entry name" value="PAP2"/>
    <property type="match status" value="1"/>
</dbReference>
<keyword evidence="4" id="KW-1185">Reference proteome</keyword>
<dbReference type="Proteomes" id="UP000037755">
    <property type="component" value="Unassembled WGS sequence"/>
</dbReference>
<reference evidence="3 4" key="1">
    <citation type="submission" date="2015-08" db="EMBL/GenBank/DDBJ databases">
        <title>Whole genome sequence of Flavobacterium akiainvivens IK-1T, from decaying Wikstroemia oahuensis, an endemic Hawaiian shrub.</title>
        <authorList>
            <person name="Wan X."/>
            <person name="Hou S."/>
            <person name="Saito J."/>
            <person name="Donachie S."/>
        </authorList>
    </citation>
    <scope>NUCLEOTIDE SEQUENCE [LARGE SCALE GENOMIC DNA]</scope>
    <source>
        <strain evidence="3 4">IK-1</strain>
    </source>
</reference>
<gene>
    <name evidence="3" type="ORF">AM493_11110</name>
</gene>
<name>A0A0M9VIC2_9FLAO</name>
<dbReference type="InterPro" id="IPR000326">
    <property type="entry name" value="PAP2/HPO"/>
</dbReference>
<feature type="transmembrane region" description="Helical" evidence="1">
    <location>
        <begin position="157"/>
        <end position="177"/>
    </location>
</feature>
<accession>A0A0M9VIC2</accession>
<protein>
    <submittedName>
        <fullName evidence="3">Phosphoesterase</fullName>
    </submittedName>
</protein>
<dbReference type="STRING" id="1202724.AM493_11110"/>
<dbReference type="SUPFAM" id="SSF48317">
    <property type="entry name" value="Acid phosphatase/Vanadium-dependent haloperoxidase"/>
    <property type="match status" value="1"/>
</dbReference>
<dbReference type="PATRIC" id="fig|1202724.3.peg.2306"/>
<feature type="transmembrane region" description="Helical" evidence="1">
    <location>
        <begin position="34"/>
        <end position="49"/>
    </location>
</feature>
<dbReference type="InterPro" id="IPR036938">
    <property type="entry name" value="PAP2/HPO_sf"/>
</dbReference>
<dbReference type="SMART" id="SM00014">
    <property type="entry name" value="acidPPc"/>
    <property type="match status" value="1"/>
</dbReference>
<feature type="domain" description="Phosphatidic acid phosphatase type 2/haloperoxidase" evidence="2">
    <location>
        <begin position="60"/>
        <end position="174"/>
    </location>
</feature>
<proteinExistence type="predicted"/>
<evidence type="ECO:0000313" key="3">
    <source>
        <dbReference type="EMBL" id="KOS06520.1"/>
    </source>
</evidence>
<dbReference type="PANTHER" id="PTHR14969">
    <property type="entry name" value="SPHINGOSINE-1-PHOSPHATE PHOSPHOHYDROLASE"/>
    <property type="match status" value="1"/>
</dbReference>
<dbReference type="EMBL" id="LIYD01000005">
    <property type="protein sequence ID" value="KOS06520.1"/>
    <property type="molecule type" value="Genomic_DNA"/>
</dbReference>
<evidence type="ECO:0000313" key="4">
    <source>
        <dbReference type="Proteomes" id="UP000037755"/>
    </source>
</evidence>
<evidence type="ECO:0000256" key="1">
    <source>
        <dbReference type="SAM" id="Phobius"/>
    </source>
</evidence>
<comment type="caution">
    <text evidence="3">The sequence shown here is derived from an EMBL/GenBank/DDBJ whole genome shotgun (WGS) entry which is preliminary data.</text>
</comment>
<organism evidence="3 4">
    <name type="scientific">Flavobacterium akiainvivens</name>
    <dbReference type="NCBI Taxonomy" id="1202724"/>
    <lineage>
        <taxon>Bacteria</taxon>
        <taxon>Pseudomonadati</taxon>
        <taxon>Bacteroidota</taxon>
        <taxon>Flavobacteriia</taxon>
        <taxon>Flavobacteriales</taxon>
        <taxon>Flavobacteriaceae</taxon>
        <taxon>Flavobacterium</taxon>
    </lineage>
</organism>
<dbReference type="RefSeq" id="WP_054408113.1">
    <property type="nucleotide sequence ID" value="NZ_FOYA01000001.1"/>
</dbReference>
<keyword evidence="1" id="KW-0812">Transmembrane</keyword>
<feature type="transmembrane region" description="Helical" evidence="1">
    <location>
        <begin position="133"/>
        <end position="151"/>
    </location>
</feature>
<evidence type="ECO:0000259" key="2">
    <source>
        <dbReference type="SMART" id="SM00014"/>
    </source>
</evidence>
<dbReference type="Gene3D" id="1.20.144.10">
    <property type="entry name" value="Phosphatidic acid phosphatase type 2/haloperoxidase"/>
    <property type="match status" value="1"/>
</dbReference>
<keyword evidence="1" id="KW-1133">Transmembrane helix</keyword>